<dbReference type="EMBL" id="LXQA011030013">
    <property type="protein sequence ID" value="MCI81880.1"/>
    <property type="molecule type" value="Genomic_DNA"/>
</dbReference>
<evidence type="ECO:0000313" key="2">
    <source>
        <dbReference type="EMBL" id="MCI81880.1"/>
    </source>
</evidence>
<dbReference type="Proteomes" id="UP000265520">
    <property type="component" value="Unassembled WGS sequence"/>
</dbReference>
<comment type="caution">
    <text evidence="2">The sequence shown here is derived from an EMBL/GenBank/DDBJ whole genome shotgun (WGS) entry which is preliminary data.</text>
</comment>
<feature type="compositionally biased region" description="Polar residues" evidence="1">
    <location>
        <begin position="51"/>
        <end position="67"/>
    </location>
</feature>
<sequence length="67" mass="7069">AQPSTKWSVAPVTHTHAARHTTQQACGAHHKPSSPRKDPLRPSNPMARATLVTSPTSGKSTFAASVK</sequence>
<proteinExistence type="predicted"/>
<name>A0A392V611_9FABA</name>
<feature type="region of interest" description="Disordered" evidence="1">
    <location>
        <begin position="1"/>
        <end position="67"/>
    </location>
</feature>
<protein>
    <submittedName>
        <fullName evidence="2">Uncharacterized protein</fullName>
    </submittedName>
</protein>
<dbReference type="AlphaFoldDB" id="A0A392V611"/>
<accession>A0A392V611</accession>
<organism evidence="2 3">
    <name type="scientific">Trifolium medium</name>
    <dbReference type="NCBI Taxonomy" id="97028"/>
    <lineage>
        <taxon>Eukaryota</taxon>
        <taxon>Viridiplantae</taxon>
        <taxon>Streptophyta</taxon>
        <taxon>Embryophyta</taxon>
        <taxon>Tracheophyta</taxon>
        <taxon>Spermatophyta</taxon>
        <taxon>Magnoliopsida</taxon>
        <taxon>eudicotyledons</taxon>
        <taxon>Gunneridae</taxon>
        <taxon>Pentapetalae</taxon>
        <taxon>rosids</taxon>
        <taxon>fabids</taxon>
        <taxon>Fabales</taxon>
        <taxon>Fabaceae</taxon>
        <taxon>Papilionoideae</taxon>
        <taxon>50 kb inversion clade</taxon>
        <taxon>NPAAA clade</taxon>
        <taxon>Hologalegina</taxon>
        <taxon>IRL clade</taxon>
        <taxon>Trifolieae</taxon>
        <taxon>Trifolium</taxon>
    </lineage>
</organism>
<evidence type="ECO:0000313" key="3">
    <source>
        <dbReference type="Proteomes" id="UP000265520"/>
    </source>
</evidence>
<feature type="non-terminal residue" evidence="2">
    <location>
        <position position="1"/>
    </location>
</feature>
<evidence type="ECO:0000256" key="1">
    <source>
        <dbReference type="SAM" id="MobiDB-lite"/>
    </source>
</evidence>
<reference evidence="2 3" key="1">
    <citation type="journal article" date="2018" name="Front. Plant Sci.">
        <title>Red Clover (Trifolium pratense) and Zigzag Clover (T. medium) - A Picture of Genomic Similarities and Differences.</title>
        <authorList>
            <person name="Dluhosova J."/>
            <person name="Istvanek J."/>
            <person name="Nedelnik J."/>
            <person name="Repkova J."/>
        </authorList>
    </citation>
    <scope>NUCLEOTIDE SEQUENCE [LARGE SCALE GENOMIC DNA]</scope>
    <source>
        <strain evidence="3">cv. 10/8</strain>
        <tissue evidence="2">Leaf</tissue>
    </source>
</reference>
<keyword evidence="3" id="KW-1185">Reference proteome</keyword>